<proteinExistence type="evidence at transcript level"/>
<sequence>MATVVSIRRNMVQAINTNCMIDSINTNQLVIEHIFNFDHDRIVIHFVDYTISI</sequence>
<reference evidence="1" key="1">
    <citation type="journal article" date="2009" name="Nature">
        <title>The Schistosoma japonicum genome reveals features of host-parasite interplay.</title>
        <authorList>
            <person name="Liu F."/>
            <person name="Zhou Y."/>
            <person name="Wang Z.Q."/>
            <person name="Lu G."/>
            <person name="Zheng H."/>
            <person name="Brindley P.J."/>
            <person name="McManus D.P."/>
            <person name="Blair D."/>
            <person name="Zhang Q.H."/>
            <person name="Zhong Y."/>
            <person name="Wang S."/>
            <person name="Han Z.G."/>
            <person name="Chen Z."/>
        </authorList>
    </citation>
    <scope>NUCLEOTIDE SEQUENCE</scope>
    <source>
        <strain evidence="1">Anhui</strain>
    </source>
</reference>
<organism evidence="1">
    <name type="scientific">Schistosoma japonicum</name>
    <name type="common">Blood fluke</name>
    <dbReference type="NCBI Taxonomy" id="6182"/>
    <lineage>
        <taxon>Eukaryota</taxon>
        <taxon>Metazoa</taxon>
        <taxon>Spiralia</taxon>
        <taxon>Lophotrochozoa</taxon>
        <taxon>Platyhelminthes</taxon>
        <taxon>Trematoda</taxon>
        <taxon>Digenea</taxon>
        <taxon>Strigeidida</taxon>
        <taxon>Schistosomatoidea</taxon>
        <taxon>Schistosomatidae</taxon>
        <taxon>Schistosoma</taxon>
    </lineage>
</organism>
<accession>C1LHC2</accession>
<dbReference type="AlphaFoldDB" id="C1LHC2"/>
<evidence type="ECO:0000313" key="1">
    <source>
        <dbReference type="EMBL" id="CAX74100.1"/>
    </source>
</evidence>
<dbReference type="EMBL" id="FN318371">
    <property type="protein sequence ID" value="CAX74100.1"/>
    <property type="molecule type" value="mRNA"/>
</dbReference>
<protein>
    <submittedName>
        <fullName evidence="1">Hypotheticial protein</fullName>
    </submittedName>
</protein>
<name>C1LHC2_SCHJA</name>
<reference evidence="1" key="2">
    <citation type="submission" date="2009-03" db="EMBL/GenBank/DDBJ databases">
        <authorList>
            <person name="Gang L."/>
        </authorList>
    </citation>
    <scope>NUCLEOTIDE SEQUENCE</scope>
    <source>
        <strain evidence="1">Anhui</strain>
    </source>
</reference>